<dbReference type="InterPro" id="IPR027387">
    <property type="entry name" value="Cytb/b6-like_sf"/>
</dbReference>
<organism evidence="2">
    <name type="scientific">Acididesulfobacillus acetoxydans</name>
    <dbReference type="NCBI Taxonomy" id="1561005"/>
    <lineage>
        <taxon>Bacteria</taxon>
        <taxon>Bacillati</taxon>
        <taxon>Bacillota</taxon>
        <taxon>Clostridia</taxon>
        <taxon>Eubacteriales</taxon>
        <taxon>Peptococcaceae</taxon>
        <taxon>Acididesulfobacillus</taxon>
    </lineage>
</organism>
<dbReference type="RefSeq" id="WP_240984109.1">
    <property type="nucleotide sequence ID" value="NZ_CDGJ01000032.1"/>
</dbReference>
<dbReference type="Proteomes" id="UP000836597">
    <property type="component" value="Chromosome"/>
</dbReference>
<reference evidence="3" key="1">
    <citation type="submission" date="2014-11" db="EMBL/GenBank/DDBJ databases">
        <authorList>
            <person name="Hornung B.V."/>
        </authorList>
    </citation>
    <scope>NUCLEOTIDE SEQUENCE</scope>
    <source>
        <strain evidence="3">INE</strain>
    </source>
</reference>
<keyword evidence="1" id="KW-0472">Membrane</keyword>
<dbReference type="EMBL" id="CDGJ01000032">
    <property type="protein sequence ID" value="CEJ06567.1"/>
    <property type="molecule type" value="Genomic_DNA"/>
</dbReference>
<dbReference type="AlphaFoldDB" id="A0A8S0VW51"/>
<sequence>MKTADGEGERQINFSWPEREMLAGLVFLAALILVSALFPAAVGTGPQAPLLRHAAAPWIFGPIQVLLLYVPPLVGAWLIPGVFAAFLFLFPWLSKGRGARPALYFFAFFVGAVLVLLAMYVWLG</sequence>
<dbReference type="Proteomes" id="UP001071230">
    <property type="component" value="Unassembled WGS sequence"/>
</dbReference>
<evidence type="ECO:0000256" key="1">
    <source>
        <dbReference type="SAM" id="Phobius"/>
    </source>
</evidence>
<accession>A0A8S0VW51</accession>
<reference evidence="2" key="2">
    <citation type="submission" date="2020-01" db="EMBL/GenBank/DDBJ databases">
        <authorList>
            <person name="Hornung B."/>
        </authorList>
    </citation>
    <scope>NUCLEOTIDE SEQUENCE</scope>
    <source>
        <strain evidence="2">PacBioINE</strain>
    </source>
</reference>
<name>A0A8S0VW51_9FIRM</name>
<feature type="transmembrane region" description="Helical" evidence="1">
    <location>
        <begin position="21"/>
        <end position="42"/>
    </location>
</feature>
<evidence type="ECO:0000313" key="4">
    <source>
        <dbReference type="Proteomes" id="UP001071230"/>
    </source>
</evidence>
<dbReference type="EMBL" id="LR746496">
    <property type="protein sequence ID" value="CAA7600433.1"/>
    <property type="molecule type" value="Genomic_DNA"/>
</dbReference>
<dbReference type="Gene3D" id="1.20.810.10">
    <property type="entry name" value="Cytochrome Bc1 Complex, Chain C"/>
    <property type="match status" value="1"/>
</dbReference>
<keyword evidence="1" id="KW-1133">Transmembrane helix</keyword>
<gene>
    <name evidence="3" type="ORF">DEACI_1016</name>
    <name evidence="2" type="ORF">DEACI_1086</name>
</gene>
<proteinExistence type="predicted"/>
<evidence type="ECO:0000313" key="3">
    <source>
        <dbReference type="EMBL" id="CEJ06567.1"/>
    </source>
</evidence>
<feature type="transmembrane region" description="Helical" evidence="1">
    <location>
        <begin position="66"/>
        <end position="90"/>
    </location>
</feature>
<protein>
    <submittedName>
        <fullName evidence="2">Cytochrome b/b6-like domain protein</fullName>
    </submittedName>
</protein>
<keyword evidence="4" id="KW-1185">Reference proteome</keyword>
<feature type="transmembrane region" description="Helical" evidence="1">
    <location>
        <begin position="102"/>
        <end position="123"/>
    </location>
</feature>
<evidence type="ECO:0000313" key="2">
    <source>
        <dbReference type="EMBL" id="CAA7600433.1"/>
    </source>
</evidence>
<keyword evidence="1" id="KW-0812">Transmembrane</keyword>
<dbReference type="KEGG" id="aacx:DEACI_1086"/>